<feature type="region of interest" description="Disordered" evidence="1">
    <location>
        <begin position="1"/>
        <end position="21"/>
    </location>
</feature>
<dbReference type="EMBL" id="HF584281">
    <property type="protein sequence ID" value="CCQ43778.1"/>
    <property type="molecule type" value="Genomic_DNA"/>
</dbReference>
<sequence length="71" mass="7576">MPSWASASSRRPWRASRRPCAMPTTMMTPCSSAACAAAWAASMPRSRTTRKPCSSPARRQSLSTTMAKAGA</sequence>
<feature type="region of interest" description="Disordered" evidence="1">
    <location>
        <begin position="45"/>
        <end position="71"/>
    </location>
</feature>
<reference evidence="2" key="1">
    <citation type="journal article" date="2013" name="PLoS ONE">
        <title>Direct detection of alternative open reading frames translation products in human significantly expands the proteome.</title>
        <authorList>
            <person name="Vanderperre B."/>
            <person name="Lucier J.-F."/>
            <person name="Motard J."/>
            <person name="Tremblay G."/>
            <person name="Vanderperre S."/>
            <person name="Wisztorski M."/>
            <person name="Salzet M."/>
            <person name="Boisvert F.-M."/>
            <person name="Roucou X."/>
        </authorList>
    </citation>
    <scope>NUCLEOTIDE SEQUENCE</scope>
</reference>
<feature type="compositionally biased region" description="Polar residues" evidence="1">
    <location>
        <begin position="57"/>
        <end position="71"/>
    </location>
</feature>
<gene>
    <name evidence="2" type="primary">RAPSN</name>
</gene>
<proteinExistence type="predicted"/>
<organism evidence="2">
    <name type="scientific">Homo sapiens</name>
    <name type="common">Human</name>
    <dbReference type="NCBI Taxonomy" id="9606"/>
    <lineage>
        <taxon>Eukaryota</taxon>
        <taxon>Metazoa</taxon>
        <taxon>Chordata</taxon>
        <taxon>Craniata</taxon>
        <taxon>Vertebrata</taxon>
        <taxon>Euteleostomi</taxon>
        <taxon>Mammalia</taxon>
        <taxon>Eutheria</taxon>
        <taxon>Euarchontoglires</taxon>
        <taxon>Primates</taxon>
        <taxon>Haplorrhini</taxon>
        <taxon>Catarrhini</taxon>
        <taxon>Hominidae</taxon>
        <taxon>Homo</taxon>
    </lineage>
</organism>
<dbReference type="AlphaFoldDB" id="L8EBB2"/>
<evidence type="ECO:0000313" key="2">
    <source>
        <dbReference type="EMBL" id="CCQ43778.1"/>
    </source>
</evidence>
<feature type="compositionally biased region" description="Low complexity" evidence="1">
    <location>
        <begin position="1"/>
        <end position="10"/>
    </location>
</feature>
<evidence type="ECO:0000256" key="1">
    <source>
        <dbReference type="SAM" id="MobiDB-lite"/>
    </source>
</evidence>
<accession>L8EBB2</accession>
<protein>
    <submittedName>
        <fullName evidence="2">Alternative protein RAPSN</fullName>
    </submittedName>
</protein>
<name>L8EBB2_HUMAN</name>
<dbReference type="OrthoDB" id="10040854at2759"/>